<evidence type="ECO:0000256" key="1">
    <source>
        <dbReference type="SAM" id="MobiDB-lite"/>
    </source>
</evidence>
<evidence type="ECO:0000313" key="6">
    <source>
        <dbReference type="EMBL" id="KAG3206937.1"/>
    </source>
</evidence>
<dbReference type="Proteomes" id="UP000760860">
    <property type="component" value="Unassembled WGS sequence"/>
</dbReference>
<protein>
    <submittedName>
        <fullName evidence="4">Uncharacterized protein</fullName>
    </submittedName>
</protein>
<reference evidence="4" key="1">
    <citation type="submission" date="2018-10" db="EMBL/GenBank/DDBJ databases">
        <title>Effector identification in a new, highly contiguous assembly of the strawberry crown rot pathogen Phytophthora cactorum.</title>
        <authorList>
            <person name="Armitage A.D."/>
            <person name="Nellist C.F."/>
            <person name="Bates H."/>
            <person name="Vickerstaff R.J."/>
            <person name="Harrison R.J."/>
        </authorList>
    </citation>
    <scope>NUCLEOTIDE SEQUENCE</scope>
    <source>
        <strain evidence="2">15-7</strain>
        <strain evidence="3">4032</strain>
        <strain evidence="4">4040</strain>
        <strain evidence="5">P415</strain>
        <strain evidence="6">P421</strain>
    </source>
</reference>
<dbReference type="EMBL" id="RCMV01001763">
    <property type="protein sequence ID" value="KAG3206937.1"/>
    <property type="molecule type" value="Genomic_DNA"/>
</dbReference>
<evidence type="ECO:0000313" key="2">
    <source>
        <dbReference type="EMBL" id="KAG2825974.1"/>
    </source>
</evidence>
<proteinExistence type="predicted"/>
<dbReference type="EMBL" id="RCML01001544">
    <property type="protein sequence ID" value="KAG2961818.1"/>
    <property type="molecule type" value="Genomic_DNA"/>
</dbReference>
<dbReference type="Proteomes" id="UP000735874">
    <property type="component" value="Unassembled WGS sequence"/>
</dbReference>
<comment type="caution">
    <text evidence="4">The sequence shown here is derived from an EMBL/GenBank/DDBJ whole genome shotgun (WGS) entry which is preliminary data.</text>
</comment>
<feature type="compositionally biased region" description="Basic and acidic residues" evidence="1">
    <location>
        <begin position="68"/>
        <end position="78"/>
    </location>
</feature>
<dbReference type="EMBL" id="RCMK01001578">
    <property type="protein sequence ID" value="KAG2891624.1"/>
    <property type="molecule type" value="Genomic_DNA"/>
</dbReference>
<dbReference type="Proteomes" id="UP000697107">
    <property type="component" value="Unassembled WGS sequence"/>
</dbReference>
<organism evidence="4 7">
    <name type="scientific">Phytophthora cactorum</name>
    <dbReference type="NCBI Taxonomy" id="29920"/>
    <lineage>
        <taxon>Eukaryota</taxon>
        <taxon>Sar</taxon>
        <taxon>Stramenopiles</taxon>
        <taxon>Oomycota</taxon>
        <taxon>Peronosporomycetes</taxon>
        <taxon>Peronosporales</taxon>
        <taxon>Peronosporaceae</taxon>
        <taxon>Phytophthora</taxon>
    </lineage>
</organism>
<dbReference type="Proteomes" id="UP000774804">
    <property type="component" value="Unassembled WGS sequence"/>
</dbReference>
<evidence type="ECO:0000313" key="3">
    <source>
        <dbReference type="EMBL" id="KAG2882267.1"/>
    </source>
</evidence>
<evidence type="ECO:0000313" key="7">
    <source>
        <dbReference type="Proteomes" id="UP000736787"/>
    </source>
</evidence>
<dbReference type="EMBL" id="RCMI01001679">
    <property type="protein sequence ID" value="KAG2882267.1"/>
    <property type="molecule type" value="Genomic_DNA"/>
</dbReference>
<evidence type="ECO:0000313" key="4">
    <source>
        <dbReference type="EMBL" id="KAG2891624.1"/>
    </source>
</evidence>
<name>A0A8T1B1V6_9STRA</name>
<dbReference type="AlphaFoldDB" id="A0A8T1B1V6"/>
<feature type="region of interest" description="Disordered" evidence="1">
    <location>
        <begin position="52"/>
        <end position="78"/>
    </location>
</feature>
<accession>A0A8T1B1V6</accession>
<dbReference type="EMBL" id="RCMG01001495">
    <property type="protein sequence ID" value="KAG2825974.1"/>
    <property type="molecule type" value="Genomic_DNA"/>
</dbReference>
<sequence>MKPIGKTLDETRQLVLLLLGRLTEENRMLTTVPENTHNMTIAYTIEALSGAEASGESSSAQERAFATKRKDYGNKRRF</sequence>
<dbReference type="Proteomes" id="UP000736787">
    <property type="component" value="Unassembled WGS sequence"/>
</dbReference>
<evidence type="ECO:0000313" key="5">
    <source>
        <dbReference type="EMBL" id="KAG2961818.1"/>
    </source>
</evidence>
<gene>
    <name evidence="2" type="ORF">PC113_g21843</name>
    <name evidence="3" type="ORF">PC115_g21987</name>
    <name evidence="4" type="ORF">PC117_g24198</name>
    <name evidence="5" type="ORF">PC118_g21760</name>
    <name evidence="6" type="ORF">PC129_g21578</name>
</gene>
<feature type="compositionally biased region" description="Low complexity" evidence="1">
    <location>
        <begin position="52"/>
        <end position="64"/>
    </location>
</feature>